<feature type="compositionally biased region" description="Low complexity" evidence="20">
    <location>
        <begin position="113"/>
        <end position="133"/>
    </location>
</feature>
<dbReference type="PANTHER" id="PTHR13710">
    <property type="entry name" value="DNA HELICASE RECQ FAMILY MEMBER"/>
    <property type="match status" value="1"/>
</dbReference>
<name>A0AAJ7X4R2_PETMA</name>
<dbReference type="RefSeq" id="XP_032819996.1">
    <property type="nucleotide sequence ID" value="XM_032964105.1"/>
</dbReference>
<dbReference type="GO" id="GO:0043138">
    <property type="term" value="F:3'-5' DNA helicase activity"/>
    <property type="evidence" value="ECO:0007669"/>
    <property type="project" value="UniProtKB-EC"/>
</dbReference>
<keyword evidence="12" id="KW-0238">DNA-binding</keyword>
<proteinExistence type="inferred from homology"/>
<dbReference type="PROSITE" id="PS51192">
    <property type="entry name" value="HELICASE_ATP_BIND_1"/>
    <property type="match status" value="1"/>
</dbReference>
<dbReference type="FunFam" id="3.40.50.300:FF:000340">
    <property type="entry name" value="Bloom syndrome, RecQ helicase"/>
    <property type="match status" value="1"/>
</dbReference>
<comment type="cofactor">
    <cofactor evidence="1">
        <name>Zn(2+)</name>
        <dbReference type="ChEBI" id="CHEBI:29105"/>
    </cofactor>
</comment>
<dbReference type="GO" id="GO:0006260">
    <property type="term" value="P:DNA replication"/>
    <property type="evidence" value="ECO:0007669"/>
    <property type="project" value="UniProtKB-KW"/>
</dbReference>
<dbReference type="InterPro" id="IPR018982">
    <property type="entry name" value="RQC_domain"/>
</dbReference>
<dbReference type="InterPro" id="IPR032284">
    <property type="entry name" value="RecQ_Zn-bd"/>
</dbReference>
<evidence type="ECO:0000256" key="18">
    <source>
        <dbReference type="ARBA" id="ARBA00044542"/>
    </source>
</evidence>
<sequence>MNPLPQNNLEEQLRLHQNKLSRSRNATLTPPSAQPKAGFTFKKTGSCPTIPELSSALPKRTFAPSSGVLIANKLPGSPTKKPPVGTNRGPQKLLQNSQQSRISTFLQRPDPKSSPSAQQTATTLATASIATTSRVPTSDKLPSTGTRSPDQPAVTLPAPVPARQVAWVTPMGDRTCPISAQKIESAVDDVTANARTDLDDANPDSDLDDFDVGSAHQQRKARNCSTLPAVEPSNGGGLVQENAPATALCLSGTSNSIITVSDVAVDDGCINDSDDDIVIRRKRGRIFIDDDDEDDDDCGDATVLVPEQPLLPGMDLQTGQTSPSFNGTPCEEMRYDPGVVELNELDFEDDSFEDEYVPPSPSPPPIVSVSSLGHTETLPSSIPTEREQLRAMLCDVSRSMCALLETVPHSAILSLPIPPADTHKLLSHLARSQAIMRKLDRLETNPPHTISDAQDRRSVESNGNPPLMNTSFYSSSDVNVINQDSNLTPNPGASSKSRSSFYNDGYSDGIYDDGSNLPSLMTKAVAASAGRGDAVSHRAGNPGDVSKNWSPFAISASYETPNATHGATHVPPAYVETPRGRPPPSCDRAREDAPDYDNLSDDYDFSENIAEKKDRNDDAFDIDDFNDDDESWAQQLADGDCVDGQERFDCETPKPIKEGPPLRKSLPTGVHATPAQRLPIAASSLREAQVLHEFQGTSFPHSAEMLKVFRHKFGLLRFRKNQLEAINAAMFNRDCFVLMPTGGGKSLCYQLPACLSPGVSVVVSPLRSLIVDQVQRLASLDIPATHLSGDINDGDLAAIYMQLAKKEPVVKLLYVTPEKLSCSTRLLSALDNLYQRQLLSRFVIDEAHCVSQWGHDFRPDYKRLSELRRRFPTVPIMALTATATTRVQTDILHQLTMNAPLTFIQSFNRDNLKYEVLPKKPKKVAEDCLQWIRSNYPRDSGIIYCLSRHECDTMAESLRRAGLDALSYHAGLTDKQRDQSQQCWINQRRCKVICATIAFGMGIDKPDVRYVIHASLPKSIEGYYQESGRAGRDGIVAKCVLFYGYGDVTRLRRIIHSEREGGSRESKQMHMSNLYSMVHFCENISECRRLQLLAYFGEKGFDPGFCRKNPTVACDNCSSMQTFRLRDVTENVKTVVRFLQSLSGGRWGSRGGLATTRYTLNMLVDIFLGTKSARVTSGPMFGVGSSFSRHNAERLFRKLVLDGVLHEELHITGNDQAVSYVGVGLRGNDLLAGTAFKVELQETESCSSMRRSRAQVCGGSSTAQVMAEQCAQELTELCRRLGDERGIKYYNIFSTVTLRKIAESFSDDAEALLQIEGVTEDKMQKYGTEVLQVMSKYTQWRLPGNGTNSTEGTWLDCSRPMEPGQSPGTSHVSPYVPPSPSPSAGSSSAYFSSGHRGRVGKRKARGGGRSYKGNNYKRRRVSADSAEGSSYSSRGCGGQFRGKGRAGARKGGSGKSGGGAVGFMDSSYTPPSRAMGASWTGLNRKPGLMAMPTPRGARTTFPYNK</sequence>
<dbReference type="GO" id="GO:0009378">
    <property type="term" value="F:four-way junction helicase activity"/>
    <property type="evidence" value="ECO:0007669"/>
    <property type="project" value="TreeGrafter"/>
</dbReference>
<evidence type="ECO:0000256" key="4">
    <source>
        <dbReference type="ARBA" id="ARBA00022705"/>
    </source>
</evidence>
<dbReference type="NCBIfam" id="TIGR00614">
    <property type="entry name" value="recQ_fam"/>
    <property type="match status" value="1"/>
</dbReference>
<feature type="domain" description="Helicase C-terminal" evidence="23">
    <location>
        <begin position="924"/>
        <end position="1075"/>
    </location>
</feature>
<dbReference type="Pfam" id="PF00270">
    <property type="entry name" value="DEAD"/>
    <property type="match status" value="1"/>
</dbReference>
<organism evidence="24 27">
    <name type="scientific">Petromyzon marinus</name>
    <name type="common">Sea lamprey</name>
    <dbReference type="NCBI Taxonomy" id="7757"/>
    <lineage>
        <taxon>Eukaryota</taxon>
        <taxon>Metazoa</taxon>
        <taxon>Chordata</taxon>
        <taxon>Craniata</taxon>
        <taxon>Vertebrata</taxon>
        <taxon>Cyclostomata</taxon>
        <taxon>Hyperoartia</taxon>
        <taxon>Petromyzontiformes</taxon>
        <taxon>Petromyzontidae</taxon>
        <taxon>Petromyzon</taxon>
    </lineage>
</organism>
<dbReference type="GO" id="GO:0000723">
    <property type="term" value="P:telomere maintenance"/>
    <property type="evidence" value="ECO:0007669"/>
    <property type="project" value="TreeGrafter"/>
</dbReference>
<dbReference type="InterPro" id="IPR014001">
    <property type="entry name" value="Helicase_ATP-bd"/>
</dbReference>
<evidence type="ECO:0000256" key="2">
    <source>
        <dbReference type="ARBA" id="ARBA00004123"/>
    </source>
</evidence>
<evidence type="ECO:0000313" key="25">
    <source>
        <dbReference type="RefSeq" id="XP_032819996.1"/>
    </source>
</evidence>
<evidence type="ECO:0000256" key="12">
    <source>
        <dbReference type="ARBA" id="ARBA00023125"/>
    </source>
</evidence>
<feature type="compositionally biased region" description="Polar residues" evidence="20">
    <location>
        <begin position="134"/>
        <end position="149"/>
    </location>
</feature>
<protein>
    <recommendedName>
        <fullName evidence="19">RecQ-like DNA helicase BLM</fullName>
        <ecNumber evidence="17">5.6.2.4</ecNumber>
    </recommendedName>
    <alternativeName>
        <fullName evidence="18">DNA 3'-5' helicase BLM</fullName>
    </alternativeName>
</protein>
<gene>
    <name evidence="25 26 27" type="primary">BLM</name>
</gene>
<keyword evidence="6" id="KW-0547">Nucleotide-binding</keyword>
<dbReference type="Pfam" id="PF09382">
    <property type="entry name" value="RQC"/>
    <property type="match status" value="1"/>
</dbReference>
<dbReference type="Pfam" id="PF16124">
    <property type="entry name" value="RecQ_Zn_bind"/>
    <property type="match status" value="1"/>
</dbReference>
<evidence type="ECO:0000256" key="3">
    <source>
        <dbReference type="ARBA" id="ARBA00005446"/>
    </source>
</evidence>
<feature type="compositionally biased region" description="Basic and acidic residues" evidence="20">
    <location>
        <begin position="650"/>
        <end position="661"/>
    </location>
</feature>
<dbReference type="Gene3D" id="1.10.150.80">
    <property type="entry name" value="HRDC domain"/>
    <property type="match status" value="1"/>
</dbReference>
<feature type="compositionally biased region" description="Polar residues" evidence="20">
    <location>
        <begin position="460"/>
        <end position="473"/>
    </location>
</feature>
<feature type="region of interest" description="Disordered" evidence="20">
    <location>
        <begin position="69"/>
        <end position="156"/>
    </location>
</feature>
<evidence type="ECO:0000256" key="6">
    <source>
        <dbReference type="ARBA" id="ARBA00022741"/>
    </source>
</evidence>
<keyword evidence="15" id="KW-0539">Nucleus</keyword>
<evidence type="ECO:0000256" key="17">
    <source>
        <dbReference type="ARBA" id="ARBA00034808"/>
    </source>
</evidence>
<dbReference type="PANTHER" id="PTHR13710:SF153">
    <property type="entry name" value="RECQ-LIKE DNA HELICASE BLM"/>
    <property type="match status" value="1"/>
</dbReference>
<dbReference type="GO" id="GO:0005694">
    <property type="term" value="C:chromosome"/>
    <property type="evidence" value="ECO:0007669"/>
    <property type="project" value="TreeGrafter"/>
</dbReference>
<feature type="domain" description="HRDC" evidence="21">
    <location>
        <begin position="1264"/>
        <end position="1344"/>
    </location>
</feature>
<keyword evidence="7" id="KW-0227">DNA damage</keyword>
<keyword evidence="14" id="KW-0413">Isomerase</keyword>
<keyword evidence="10" id="KW-0862">Zinc</keyword>
<dbReference type="PROSITE" id="PS51194">
    <property type="entry name" value="HELICASE_CTER"/>
    <property type="match status" value="1"/>
</dbReference>
<dbReference type="InterPro" id="IPR027417">
    <property type="entry name" value="P-loop_NTPase"/>
</dbReference>
<evidence type="ECO:0000313" key="26">
    <source>
        <dbReference type="RefSeq" id="XP_032819997.1"/>
    </source>
</evidence>
<dbReference type="EC" id="5.6.2.4" evidence="17"/>
<evidence type="ECO:0000256" key="5">
    <source>
        <dbReference type="ARBA" id="ARBA00022723"/>
    </source>
</evidence>
<dbReference type="InterPro" id="IPR010997">
    <property type="entry name" value="HRDC-like_sf"/>
</dbReference>
<feature type="compositionally biased region" description="Gly residues" evidence="20">
    <location>
        <begin position="1449"/>
        <end position="1461"/>
    </location>
</feature>
<dbReference type="GO" id="GO:0046872">
    <property type="term" value="F:metal ion binding"/>
    <property type="evidence" value="ECO:0007669"/>
    <property type="project" value="UniProtKB-KW"/>
</dbReference>
<feature type="region of interest" description="Disordered" evidence="20">
    <location>
        <begin position="17"/>
        <end position="43"/>
    </location>
</feature>
<evidence type="ECO:0000256" key="1">
    <source>
        <dbReference type="ARBA" id="ARBA00001947"/>
    </source>
</evidence>
<dbReference type="CDD" id="cd18794">
    <property type="entry name" value="SF2_C_RecQ"/>
    <property type="match status" value="1"/>
</dbReference>
<keyword evidence="5" id="KW-0479">Metal-binding</keyword>
<feature type="region of interest" description="Disordered" evidence="20">
    <location>
        <begin position="1343"/>
        <end position="1505"/>
    </location>
</feature>
<feature type="domain" description="Helicase ATP-binding" evidence="22">
    <location>
        <begin position="726"/>
        <end position="901"/>
    </location>
</feature>
<dbReference type="GO" id="GO:0003677">
    <property type="term" value="F:DNA binding"/>
    <property type="evidence" value="ECO:0007669"/>
    <property type="project" value="UniProtKB-KW"/>
</dbReference>
<keyword evidence="13" id="KW-0234">DNA repair</keyword>
<evidence type="ECO:0000256" key="20">
    <source>
        <dbReference type="SAM" id="MobiDB-lite"/>
    </source>
</evidence>
<dbReference type="SUPFAM" id="SSF47819">
    <property type="entry name" value="HRDC-like"/>
    <property type="match status" value="1"/>
</dbReference>
<dbReference type="InterPro" id="IPR004589">
    <property type="entry name" value="DNA_helicase_ATP-dep_RecQ"/>
</dbReference>
<keyword evidence="8" id="KW-0378">Hydrolase</keyword>
<dbReference type="CTD" id="641"/>
<feature type="compositionally biased region" description="Polar residues" evidence="20">
    <location>
        <begin position="93"/>
        <end position="106"/>
    </location>
</feature>
<feature type="region of interest" description="Disordered" evidence="20">
    <location>
        <begin position="650"/>
        <end position="669"/>
    </location>
</feature>
<dbReference type="SUPFAM" id="SSF52540">
    <property type="entry name" value="P-loop containing nucleoside triphosphate hydrolases"/>
    <property type="match status" value="2"/>
</dbReference>
<keyword evidence="4" id="KW-0235">DNA replication</keyword>
<feature type="compositionally biased region" description="Low complexity" evidence="20">
    <location>
        <begin position="1382"/>
        <end position="1394"/>
    </location>
</feature>
<dbReference type="GO" id="GO:0000724">
    <property type="term" value="P:double-strand break repair via homologous recombination"/>
    <property type="evidence" value="ECO:0007669"/>
    <property type="project" value="TreeGrafter"/>
</dbReference>
<dbReference type="InterPro" id="IPR011545">
    <property type="entry name" value="DEAD/DEAH_box_helicase_dom"/>
</dbReference>
<dbReference type="FunFam" id="1.10.150.80:FF:000003">
    <property type="entry name" value="Bloom syndrome RecQ-like helicase"/>
    <property type="match status" value="1"/>
</dbReference>
<evidence type="ECO:0000256" key="10">
    <source>
        <dbReference type="ARBA" id="ARBA00022833"/>
    </source>
</evidence>
<evidence type="ECO:0000256" key="14">
    <source>
        <dbReference type="ARBA" id="ARBA00023235"/>
    </source>
</evidence>
<dbReference type="KEGG" id="pmrn:116947874"/>
<dbReference type="InterPro" id="IPR001650">
    <property type="entry name" value="Helicase_C-like"/>
</dbReference>
<evidence type="ECO:0000259" key="23">
    <source>
        <dbReference type="PROSITE" id="PS51194"/>
    </source>
</evidence>
<dbReference type="InterPro" id="IPR002121">
    <property type="entry name" value="HRDC_dom"/>
</dbReference>
<evidence type="ECO:0000259" key="22">
    <source>
        <dbReference type="PROSITE" id="PS51192"/>
    </source>
</evidence>
<evidence type="ECO:0000256" key="7">
    <source>
        <dbReference type="ARBA" id="ARBA00022763"/>
    </source>
</evidence>
<dbReference type="SMART" id="SM00341">
    <property type="entry name" value="HRDC"/>
    <property type="match status" value="1"/>
</dbReference>
<dbReference type="SMART" id="SM00487">
    <property type="entry name" value="DEXDc"/>
    <property type="match status" value="1"/>
</dbReference>
<feature type="region of interest" description="Disordered" evidence="20">
    <location>
        <begin position="440"/>
        <end position="473"/>
    </location>
</feature>
<comment type="subcellular location">
    <subcellularLocation>
        <location evidence="2">Nucleus</location>
    </subcellularLocation>
</comment>
<dbReference type="Pfam" id="PF00570">
    <property type="entry name" value="HRDC"/>
    <property type="match status" value="1"/>
</dbReference>
<dbReference type="GO" id="GO:0005737">
    <property type="term" value="C:cytoplasm"/>
    <property type="evidence" value="ECO:0007669"/>
    <property type="project" value="TreeGrafter"/>
</dbReference>
<feature type="compositionally biased region" description="Low complexity" evidence="20">
    <location>
        <begin position="1423"/>
        <end position="1434"/>
    </location>
</feature>
<evidence type="ECO:0000256" key="8">
    <source>
        <dbReference type="ARBA" id="ARBA00022801"/>
    </source>
</evidence>
<evidence type="ECO:0000313" key="24">
    <source>
        <dbReference type="Proteomes" id="UP001318040"/>
    </source>
</evidence>
<dbReference type="InterPro" id="IPR044876">
    <property type="entry name" value="HRDC_dom_sf"/>
</dbReference>
<comment type="similarity">
    <text evidence="3">Belongs to the helicase family. RecQ subfamily.</text>
</comment>
<dbReference type="RefSeq" id="XP_032819998.1">
    <property type="nucleotide sequence ID" value="XM_032964107.1"/>
</dbReference>
<dbReference type="GO" id="GO:0016787">
    <property type="term" value="F:hydrolase activity"/>
    <property type="evidence" value="ECO:0007669"/>
    <property type="project" value="UniProtKB-KW"/>
</dbReference>
<dbReference type="PROSITE" id="PS00690">
    <property type="entry name" value="DEAH_ATP_HELICASE"/>
    <property type="match status" value="1"/>
</dbReference>
<dbReference type="Pfam" id="PF00271">
    <property type="entry name" value="Helicase_C"/>
    <property type="match status" value="1"/>
</dbReference>
<keyword evidence="11" id="KW-0067">ATP-binding</keyword>
<dbReference type="InterPro" id="IPR002464">
    <property type="entry name" value="DNA/RNA_helicase_DEAH_CS"/>
</dbReference>
<dbReference type="InterPro" id="IPR036388">
    <property type="entry name" value="WH-like_DNA-bd_sf"/>
</dbReference>
<evidence type="ECO:0000256" key="13">
    <source>
        <dbReference type="ARBA" id="ARBA00023204"/>
    </source>
</evidence>
<dbReference type="GO" id="GO:0005524">
    <property type="term" value="F:ATP binding"/>
    <property type="evidence" value="ECO:0007669"/>
    <property type="project" value="UniProtKB-KW"/>
</dbReference>
<dbReference type="FunFam" id="3.40.50.300:FF:000537">
    <property type="entry name" value="Bloom syndrome RecQ-like helicase"/>
    <property type="match status" value="1"/>
</dbReference>
<keyword evidence="9" id="KW-0347">Helicase</keyword>
<evidence type="ECO:0000256" key="9">
    <source>
        <dbReference type="ARBA" id="ARBA00022806"/>
    </source>
</evidence>
<feature type="region of interest" description="Disordered" evidence="20">
    <location>
        <begin position="560"/>
        <end position="602"/>
    </location>
</feature>
<reference evidence="25 26" key="1">
    <citation type="submission" date="2025-04" db="UniProtKB">
        <authorList>
            <consortium name="RefSeq"/>
        </authorList>
    </citation>
    <scope>IDENTIFICATION</scope>
    <source>
        <tissue evidence="25 26">Sperm</tissue>
    </source>
</reference>
<evidence type="ECO:0000256" key="19">
    <source>
        <dbReference type="ARBA" id="ARBA00073450"/>
    </source>
</evidence>
<feature type="compositionally biased region" description="Basic residues" evidence="20">
    <location>
        <begin position="1395"/>
        <end position="1406"/>
    </location>
</feature>
<dbReference type="Gene3D" id="1.10.10.10">
    <property type="entry name" value="Winged helix-like DNA-binding domain superfamily/Winged helix DNA-binding domain"/>
    <property type="match status" value="1"/>
</dbReference>
<dbReference type="SMART" id="SM00956">
    <property type="entry name" value="RQC"/>
    <property type="match status" value="1"/>
</dbReference>
<dbReference type="PROSITE" id="PS50967">
    <property type="entry name" value="HRDC"/>
    <property type="match status" value="1"/>
</dbReference>
<comment type="catalytic activity">
    <reaction evidence="16">
        <text>Couples ATP hydrolysis with the unwinding of duplex DNA by translocating in the 3'-5' direction.</text>
        <dbReference type="EC" id="5.6.2.4"/>
    </reaction>
</comment>
<dbReference type="Proteomes" id="UP001318040">
    <property type="component" value="Chromosome 31"/>
</dbReference>
<evidence type="ECO:0000256" key="16">
    <source>
        <dbReference type="ARBA" id="ARBA00034617"/>
    </source>
</evidence>
<dbReference type="SMART" id="SM00490">
    <property type="entry name" value="HELICc"/>
    <property type="match status" value="1"/>
</dbReference>
<keyword evidence="24" id="KW-1185">Reference proteome</keyword>
<dbReference type="Gene3D" id="3.40.50.300">
    <property type="entry name" value="P-loop containing nucleotide triphosphate hydrolases"/>
    <property type="match status" value="2"/>
</dbReference>
<evidence type="ECO:0000256" key="11">
    <source>
        <dbReference type="ARBA" id="ARBA00022840"/>
    </source>
</evidence>
<evidence type="ECO:0000259" key="21">
    <source>
        <dbReference type="PROSITE" id="PS50967"/>
    </source>
</evidence>
<dbReference type="RefSeq" id="XP_032819997.1">
    <property type="nucleotide sequence ID" value="XM_032964106.1"/>
</dbReference>
<accession>A0AAJ7X4R2</accession>
<evidence type="ECO:0000313" key="27">
    <source>
        <dbReference type="RefSeq" id="XP_032819998.1"/>
    </source>
</evidence>
<dbReference type="GO" id="GO:0005634">
    <property type="term" value="C:nucleus"/>
    <property type="evidence" value="ECO:0007669"/>
    <property type="project" value="UniProtKB-SubCell"/>
</dbReference>
<evidence type="ECO:0000256" key="15">
    <source>
        <dbReference type="ARBA" id="ARBA00023242"/>
    </source>
</evidence>